<dbReference type="AlphaFoldDB" id="A0A0B4N0W6"/>
<keyword evidence="1" id="KW-0378">Hydrolase</keyword>
<organism evidence="1">
    <name type="scientific">uncultured bacterium Ad_113_I18_contig2</name>
    <dbReference type="NCBI Taxonomy" id="1489298"/>
    <lineage>
        <taxon>Bacteria</taxon>
        <taxon>environmental samples</taxon>
    </lineage>
</organism>
<sequence length="136" mass="16375">MMWWVKGYMKSLLLYFHEKQLNRITMIIISIEDCWSKQGYCDDLMRFGIEPQMIIADEEATADEKSWWGIPVNTVEALTQYKNEQFLSIVPIDRWLEGNPGRGGRRRYHEAYLQFQGIRVSLADRMPERRHRWIYL</sequence>
<proteinExistence type="predicted"/>
<accession>A0A0B4N0W6</accession>
<evidence type="ECO:0000313" key="1">
    <source>
        <dbReference type="EMBL" id="AIF26026.1"/>
    </source>
</evidence>
<reference evidence="1" key="1">
    <citation type="submission" date="2014-03" db="EMBL/GenBank/DDBJ databases">
        <title>A sequence of cellulolytic fosmid clone of goat rumen metagenome.</title>
        <authorList>
            <person name="Lee K.-T."/>
            <person name="Kim J.-Y."/>
            <person name="Kim Y.-J."/>
            <person name="Ahn J.-H."/>
            <person name="Park M.-N."/>
            <person name="Kim J.-H."/>
            <person name="Kim T.-H."/>
        </authorList>
    </citation>
    <scope>NUCLEOTIDE SEQUENCE</scope>
</reference>
<dbReference type="GO" id="GO:0016787">
    <property type="term" value="F:hydrolase activity"/>
    <property type="evidence" value="ECO:0007669"/>
    <property type="project" value="UniProtKB-KW"/>
</dbReference>
<dbReference type="EMBL" id="KJ631388">
    <property type="protein sequence ID" value="AIF26026.1"/>
    <property type="molecule type" value="Genomic_DNA"/>
</dbReference>
<protein>
    <submittedName>
        <fullName evidence="1">Putative glycoside hydrolase</fullName>
    </submittedName>
</protein>
<name>A0A0B4N0W6_9BACT</name>